<evidence type="ECO:0000256" key="1">
    <source>
        <dbReference type="SAM" id="MobiDB-lite"/>
    </source>
</evidence>
<dbReference type="Proteomes" id="UP000316747">
    <property type="component" value="Unassembled WGS sequence"/>
</dbReference>
<gene>
    <name evidence="2" type="ORF">FBY41_3267</name>
</gene>
<dbReference type="AlphaFoldDB" id="A0A543HHY5"/>
<organism evidence="2 3">
    <name type="scientific">Humibacillus xanthopallidus</name>
    <dbReference type="NCBI Taxonomy" id="412689"/>
    <lineage>
        <taxon>Bacteria</taxon>
        <taxon>Bacillati</taxon>
        <taxon>Actinomycetota</taxon>
        <taxon>Actinomycetes</taxon>
        <taxon>Micrococcales</taxon>
        <taxon>Intrasporangiaceae</taxon>
        <taxon>Humibacillus</taxon>
    </lineage>
</organism>
<dbReference type="EMBL" id="VFPM01000003">
    <property type="protein sequence ID" value="TQM57924.1"/>
    <property type="molecule type" value="Genomic_DNA"/>
</dbReference>
<sequence length="82" mass="8797">MSDHVVSSTEPYDPDVDSDTDSTMTAPEGGRPDGAPPMAGAEAGGLKMTMRRQRSDTACSNAVTPTRRRPWAEMCMAPQVRV</sequence>
<proteinExistence type="predicted"/>
<comment type="caution">
    <text evidence="2">The sequence shown here is derived from an EMBL/GenBank/DDBJ whole genome shotgun (WGS) entry which is preliminary data.</text>
</comment>
<name>A0A543HHY5_9MICO</name>
<keyword evidence="3" id="KW-1185">Reference proteome</keyword>
<reference evidence="2 3" key="1">
    <citation type="submission" date="2019-06" db="EMBL/GenBank/DDBJ databases">
        <title>Genome sequencing of plant associated microbes to promote plant fitness in Sorghum bicolor and Oryza sativa.</title>
        <authorList>
            <person name="Coleman-Derr D."/>
        </authorList>
    </citation>
    <scope>NUCLEOTIDE SEQUENCE [LARGE SCALE GENOMIC DNA]</scope>
    <source>
        <strain evidence="2 3">KV-663</strain>
    </source>
</reference>
<feature type="region of interest" description="Disordered" evidence="1">
    <location>
        <begin position="1"/>
        <end position="44"/>
    </location>
</feature>
<accession>A0A543HHY5</accession>
<evidence type="ECO:0000313" key="2">
    <source>
        <dbReference type="EMBL" id="TQM57924.1"/>
    </source>
</evidence>
<feature type="compositionally biased region" description="Polar residues" evidence="1">
    <location>
        <begin position="1"/>
        <end position="10"/>
    </location>
</feature>
<protein>
    <submittedName>
        <fullName evidence="2">Uncharacterized protein</fullName>
    </submittedName>
</protein>
<evidence type="ECO:0000313" key="3">
    <source>
        <dbReference type="Proteomes" id="UP000316747"/>
    </source>
</evidence>